<dbReference type="Proteomes" id="UP000789901">
    <property type="component" value="Unassembled WGS sequence"/>
</dbReference>
<dbReference type="EMBL" id="CAJVQB010004492">
    <property type="protein sequence ID" value="CAG8637380.1"/>
    <property type="molecule type" value="Genomic_DNA"/>
</dbReference>
<reference evidence="2 3" key="1">
    <citation type="submission" date="2021-06" db="EMBL/GenBank/DDBJ databases">
        <authorList>
            <person name="Kallberg Y."/>
            <person name="Tangrot J."/>
            <person name="Rosling A."/>
        </authorList>
    </citation>
    <scope>NUCLEOTIDE SEQUENCE [LARGE SCALE GENOMIC DNA]</scope>
    <source>
        <strain evidence="2 3">120-4 pot B 10/14</strain>
    </source>
</reference>
<feature type="chain" id="PRO_5045234605" evidence="1">
    <location>
        <begin position="23"/>
        <end position="125"/>
    </location>
</feature>
<keyword evidence="3" id="KW-1185">Reference proteome</keyword>
<proteinExistence type="predicted"/>
<gene>
    <name evidence="2" type="ORF">GMARGA_LOCUS8659</name>
</gene>
<protein>
    <submittedName>
        <fullName evidence="2">23892_t:CDS:1</fullName>
    </submittedName>
</protein>
<evidence type="ECO:0000313" key="2">
    <source>
        <dbReference type="EMBL" id="CAG8637380.1"/>
    </source>
</evidence>
<accession>A0ABN7UPY6</accession>
<organism evidence="2 3">
    <name type="scientific">Gigaspora margarita</name>
    <dbReference type="NCBI Taxonomy" id="4874"/>
    <lineage>
        <taxon>Eukaryota</taxon>
        <taxon>Fungi</taxon>
        <taxon>Fungi incertae sedis</taxon>
        <taxon>Mucoromycota</taxon>
        <taxon>Glomeromycotina</taxon>
        <taxon>Glomeromycetes</taxon>
        <taxon>Diversisporales</taxon>
        <taxon>Gigasporaceae</taxon>
        <taxon>Gigaspora</taxon>
    </lineage>
</organism>
<feature type="signal peptide" evidence="1">
    <location>
        <begin position="1"/>
        <end position="22"/>
    </location>
</feature>
<sequence length="125" mass="15180">MKFTLLIYRLVLMINILQKISSKYDITKTCDNYRISYSEKYIQTFVDLITEQAYNTKIHDAKILQRMDIFFVKLDQSEAIKSLLTDYLDTESIAVWEWNFQFPFVDGYRRDSRYFKVMDSFEEFK</sequence>
<comment type="caution">
    <text evidence="2">The sequence shown here is derived from an EMBL/GenBank/DDBJ whole genome shotgun (WGS) entry which is preliminary data.</text>
</comment>
<evidence type="ECO:0000313" key="3">
    <source>
        <dbReference type="Proteomes" id="UP000789901"/>
    </source>
</evidence>
<evidence type="ECO:0000256" key="1">
    <source>
        <dbReference type="SAM" id="SignalP"/>
    </source>
</evidence>
<name>A0ABN7UPY6_GIGMA</name>
<keyword evidence="1" id="KW-0732">Signal</keyword>